<evidence type="ECO:0000313" key="2">
    <source>
        <dbReference type="Proteomes" id="UP000216052"/>
    </source>
</evidence>
<gene>
    <name evidence="1" type="ORF">SPACI_002650</name>
</gene>
<sequence>MPNWHYSTRLCLQNFFNIVVCMFDEPFTVVSKPAG</sequence>
<reference evidence="1" key="1">
    <citation type="submission" date="2024-05" db="EMBL/GenBank/DDBJ databases">
        <title>Isolation and characterization of Sporomusa carbonis sp. nov., a carboxydotrophic hydrogenogen in the genus of Sporomusa isolated from a charcoal burning pile.</title>
        <authorList>
            <person name="Boeer T."/>
            <person name="Rosenbaum F."/>
            <person name="Eysell L."/>
            <person name="Mueller V."/>
            <person name="Daniel R."/>
            <person name="Poehlein A."/>
        </authorList>
    </citation>
    <scope>NUCLEOTIDE SEQUENCE [LARGE SCALE GENOMIC DNA]</scope>
    <source>
        <strain evidence="1">DSM 3132</strain>
    </source>
</reference>
<keyword evidence="2" id="KW-1185">Reference proteome</keyword>
<accession>A0ABZ3IW47</accession>
<name>A0ABZ3IW47_SPOA4</name>
<evidence type="ECO:0000313" key="1">
    <source>
        <dbReference type="EMBL" id="XFO70277.1"/>
    </source>
</evidence>
<organism evidence="1 2">
    <name type="scientific">Sporomusa acidovorans (strain ATCC 49682 / DSM 3132 / Mol)</name>
    <dbReference type="NCBI Taxonomy" id="1123286"/>
    <lineage>
        <taxon>Bacteria</taxon>
        <taxon>Bacillati</taxon>
        <taxon>Bacillota</taxon>
        <taxon>Negativicutes</taxon>
        <taxon>Selenomonadales</taxon>
        <taxon>Sporomusaceae</taxon>
        <taxon>Sporomusa</taxon>
    </lineage>
</organism>
<dbReference type="EMBL" id="CP155571">
    <property type="protein sequence ID" value="XFO70277.1"/>
    <property type="molecule type" value="Genomic_DNA"/>
</dbReference>
<protein>
    <submittedName>
        <fullName evidence="1">Uncharacterized protein</fullName>
    </submittedName>
</protein>
<proteinExistence type="predicted"/>
<dbReference type="Proteomes" id="UP000216052">
    <property type="component" value="Chromosome"/>
</dbReference>